<dbReference type="STRING" id="316067.Geob_2193"/>
<dbReference type="OrthoDB" id="5395916at2"/>
<evidence type="ECO:0000313" key="4">
    <source>
        <dbReference type="Proteomes" id="UP000007721"/>
    </source>
</evidence>
<proteinExistence type="predicted"/>
<accession>B9M9H5</accession>
<keyword evidence="3" id="KW-0449">Lipoprotein</keyword>
<evidence type="ECO:0000256" key="1">
    <source>
        <dbReference type="SAM" id="MobiDB-lite"/>
    </source>
</evidence>
<organism evidence="3 4">
    <name type="scientific">Geotalea daltonii (strain DSM 22248 / JCM 15807 / FRC-32)</name>
    <name type="common">Geobacter daltonii</name>
    <dbReference type="NCBI Taxonomy" id="316067"/>
    <lineage>
        <taxon>Bacteria</taxon>
        <taxon>Pseudomonadati</taxon>
        <taxon>Thermodesulfobacteriota</taxon>
        <taxon>Desulfuromonadia</taxon>
        <taxon>Geobacterales</taxon>
        <taxon>Geobacteraceae</taxon>
        <taxon>Geotalea</taxon>
    </lineage>
</organism>
<reference evidence="3 4" key="1">
    <citation type="submission" date="2009-01" db="EMBL/GenBank/DDBJ databases">
        <title>Complete sequence of Geobacter sp. FRC-32.</title>
        <authorList>
            <consortium name="US DOE Joint Genome Institute"/>
            <person name="Lucas S."/>
            <person name="Copeland A."/>
            <person name="Lapidus A."/>
            <person name="Glavina del Rio T."/>
            <person name="Dalin E."/>
            <person name="Tice H."/>
            <person name="Bruce D."/>
            <person name="Goodwin L."/>
            <person name="Pitluck S."/>
            <person name="Saunders E."/>
            <person name="Brettin T."/>
            <person name="Detter J.C."/>
            <person name="Han C."/>
            <person name="Larimer F."/>
            <person name="Land M."/>
            <person name="Hauser L."/>
            <person name="Kyrpides N."/>
            <person name="Ovchinnikova G."/>
            <person name="Kostka J."/>
            <person name="Richardson P."/>
        </authorList>
    </citation>
    <scope>NUCLEOTIDE SEQUENCE [LARGE SCALE GENOMIC DNA]</scope>
    <source>
        <strain evidence="4">DSM 22248 / JCM 15807 / FRC-32</strain>
    </source>
</reference>
<feature type="signal peptide" evidence="2">
    <location>
        <begin position="1"/>
        <end position="18"/>
    </location>
</feature>
<gene>
    <name evidence="3" type="ordered locus">Geob_2193</name>
</gene>
<dbReference type="HOGENOM" id="CLU_2219350_0_0_7"/>
<dbReference type="KEGG" id="geo:Geob_2193"/>
<keyword evidence="2" id="KW-0732">Signal</keyword>
<dbReference type="RefSeq" id="WP_012647276.1">
    <property type="nucleotide sequence ID" value="NC_011979.1"/>
</dbReference>
<sequence length="106" mass="11601">MGYRIAVLLLFLALAACAENRAVVDGVGYVEIDNPTLTLYPGAPEKIWVPRESVDHGVPLGGRLLKKGYDAVARGIGEGSEQVSTSVPQPLPDHDPREIYRENQFR</sequence>
<evidence type="ECO:0000256" key="2">
    <source>
        <dbReference type="SAM" id="SignalP"/>
    </source>
</evidence>
<dbReference type="PROSITE" id="PS51257">
    <property type="entry name" value="PROKAR_LIPOPROTEIN"/>
    <property type="match status" value="1"/>
</dbReference>
<feature type="region of interest" description="Disordered" evidence="1">
    <location>
        <begin position="77"/>
        <end position="106"/>
    </location>
</feature>
<dbReference type="Proteomes" id="UP000007721">
    <property type="component" value="Chromosome"/>
</dbReference>
<keyword evidence="4" id="KW-1185">Reference proteome</keyword>
<feature type="chain" id="PRO_5002888854" evidence="2">
    <location>
        <begin position="19"/>
        <end position="106"/>
    </location>
</feature>
<protein>
    <submittedName>
        <fullName evidence="3">Lipoprotein, putative</fullName>
    </submittedName>
</protein>
<dbReference type="AlphaFoldDB" id="B9M9H5"/>
<feature type="compositionally biased region" description="Basic and acidic residues" evidence="1">
    <location>
        <begin position="92"/>
        <end position="106"/>
    </location>
</feature>
<name>B9M9H5_GEODF</name>
<evidence type="ECO:0000313" key="3">
    <source>
        <dbReference type="EMBL" id="ACM20547.1"/>
    </source>
</evidence>
<dbReference type="EMBL" id="CP001390">
    <property type="protein sequence ID" value="ACM20547.1"/>
    <property type="molecule type" value="Genomic_DNA"/>
</dbReference>